<evidence type="ECO:0000313" key="2">
    <source>
        <dbReference type="Proteomes" id="UP001595615"/>
    </source>
</evidence>
<dbReference type="RefSeq" id="WP_380856005.1">
    <property type="nucleotide sequence ID" value="NZ_JBHRXV010000001.1"/>
</dbReference>
<keyword evidence="2" id="KW-1185">Reference proteome</keyword>
<organism evidence="1 2">
    <name type="scientific">Sphingoaurantiacus capsulatus</name>
    <dbReference type="NCBI Taxonomy" id="1771310"/>
    <lineage>
        <taxon>Bacteria</taxon>
        <taxon>Pseudomonadati</taxon>
        <taxon>Pseudomonadota</taxon>
        <taxon>Alphaproteobacteria</taxon>
        <taxon>Sphingomonadales</taxon>
        <taxon>Sphingosinicellaceae</taxon>
        <taxon>Sphingoaurantiacus</taxon>
    </lineage>
</organism>
<accession>A0ABV7X7T6</accession>
<proteinExistence type="predicted"/>
<comment type="caution">
    <text evidence="1">The sequence shown here is derived from an EMBL/GenBank/DDBJ whole genome shotgun (WGS) entry which is preliminary data.</text>
</comment>
<gene>
    <name evidence="1" type="ORF">ACFOMD_01990</name>
</gene>
<evidence type="ECO:0000313" key="1">
    <source>
        <dbReference type="EMBL" id="MFC3711322.1"/>
    </source>
</evidence>
<dbReference type="Proteomes" id="UP001595615">
    <property type="component" value="Unassembled WGS sequence"/>
</dbReference>
<reference evidence="2" key="1">
    <citation type="journal article" date="2019" name="Int. J. Syst. Evol. Microbiol.">
        <title>The Global Catalogue of Microorganisms (GCM) 10K type strain sequencing project: providing services to taxonomists for standard genome sequencing and annotation.</title>
        <authorList>
            <consortium name="The Broad Institute Genomics Platform"/>
            <consortium name="The Broad Institute Genome Sequencing Center for Infectious Disease"/>
            <person name="Wu L."/>
            <person name="Ma J."/>
        </authorList>
    </citation>
    <scope>NUCLEOTIDE SEQUENCE [LARGE SCALE GENOMIC DNA]</scope>
    <source>
        <strain evidence="2">KCTC 42644</strain>
    </source>
</reference>
<dbReference type="EMBL" id="JBHRXV010000001">
    <property type="protein sequence ID" value="MFC3711322.1"/>
    <property type="molecule type" value="Genomic_DNA"/>
</dbReference>
<name>A0ABV7X7T6_9SPHN</name>
<protein>
    <submittedName>
        <fullName evidence="1">Uncharacterized protein</fullName>
    </submittedName>
</protein>
<sequence length="99" mass="10285">MSLPAAHLPLDPLHIEALRLAVGAAHILGMPDADTAARADHPLWTAALLIHEVATSPAWKAGAPRPAGAVEVALNAARRLTDAAFVALAAHPERERQAA</sequence>